<reference evidence="3 4" key="1">
    <citation type="submission" date="2019-01" db="EMBL/GenBank/DDBJ databases">
        <title>Ktedonosporobacter rubrisoli SCAWS-G2.</title>
        <authorList>
            <person name="Huang Y."/>
            <person name="Yan B."/>
        </authorList>
    </citation>
    <scope>NUCLEOTIDE SEQUENCE [LARGE SCALE GENOMIC DNA]</scope>
    <source>
        <strain evidence="3 4">SCAWS-G2</strain>
    </source>
</reference>
<evidence type="ECO:0000313" key="3">
    <source>
        <dbReference type="EMBL" id="QBD82916.1"/>
    </source>
</evidence>
<dbReference type="KEGG" id="kbs:EPA93_45930"/>
<dbReference type="Proteomes" id="UP000290365">
    <property type="component" value="Chromosome"/>
</dbReference>
<evidence type="ECO:0008006" key="5">
    <source>
        <dbReference type="Google" id="ProtNLM"/>
    </source>
</evidence>
<dbReference type="InterPro" id="IPR006827">
    <property type="entry name" value="Lant_deHydtase_N"/>
</dbReference>
<dbReference type="OrthoDB" id="145323at2"/>
<dbReference type="InterPro" id="IPR023809">
    <property type="entry name" value="Thiopep_bacteriocin_synth_dom"/>
</dbReference>
<dbReference type="EMBL" id="CP035758">
    <property type="protein sequence ID" value="QBD82916.1"/>
    <property type="molecule type" value="Genomic_DNA"/>
</dbReference>
<dbReference type="Pfam" id="PF04738">
    <property type="entry name" value="Lant_dehydr_N"/>
    <property type="match status" value="1"/>
</dbReference>
<dbReference type="NCBIfam" id="TIGR03891">
    <property type="entry name" value="thiopep_ocin"/>
    <property type="match status" value="1"/>
</dbReference>
<sequence>MLCDRGVKRSVLLAMNFSDQRSSSGKQKQSQIHLYKPLDFIQVRVPLFPIETYLSLSEPALTGSVTSMYAQDPLVRRALAVGSMDLLDELDRQASSPQKLVQRDRKLLRYLIRMATRPTPYGLFAGVSLAQWGTQTHLRIADQPRALFSRPDLNWLLPLVWKLEAIPKIRSQLRYSANDAAYIRNGRIFLLEQLPKGQPDQHVSVSIRATSVARYVLKLARYPISHEALVQELLTAAAGVSVAKAEELITTLWQHTLLFTDLHPPLTGEIAPMEYVLRRLEHIPFAEPLVSLGWELLQALSRWDKATNEESIACYRYVQSCMQAIDEQVETFLLSELPTSPKSSVQKERRRPSSAFVQTDTTLSLLDKQLARSIGEEAAAFAERLLARHEPGYLRAYRQAFIDRYGTNRQVPLLEVVDPQVGLGLPAFEQKYVSSEAKPFPERDREILHLALTALREQQLAISLDEEKLKRLGLVPPDRRAKAQRSLDLFISLAATSQQALARGEYQIVLGPVLGTMQAGQSLGRFASMLGTEALQALEKTEQLEAEQDIPHSIRAEMVYLSANPRLVNVMLRPAVHKHEIVYGVMPGRETTRAIPLNEIVLGVRDERFYLYWPGQQTEVQISNEHMLNPKRAPALIRFLVDLGLDGSAHLSHFRWGSCANFPFLPRLQAGRVVFSLAQWLLSSSFHLHELRLESPEQFRKSLALWRQHWQVPRYVYLTEADNRLLLDLEHAGQIEELRATLQALKGTETVVLQEALPGPEHAWLEGPGGHYLSEYIVSLIKHSSDETGRNTTRRMVPTVEQQTQMNAVRQKSPGSEWIFLKLYCGKTLQSDLIAQALRPLLKDVYAQNLAEEWFFIRYADSGPHIRLRFRGSPQVLTLQLLPKLCAWASELISTGQCLSFSFDSYEREIERYGGLATISIAETLFCADSRAVMDLLYLQQARLLTVDAQVLAVLTTDDILASLGLQPMERLQWYRQFIANTKDVGGVYRQKSAELRLLLGSVDSISVRPGGPQLLDILNTRRTSFARGGQQIAEIATRQTLLEPFSAIVRSIVHMHCNRLGLDLEAERAVMELAQRTWVGLLASHE</sequence>
<evidence type="ECO:0000259" key="1">
    <source>
        <dbReference type="Pfam" id="PF04738"/>
    </source>
</evidence>
<gene>
    <name evidence="3" type="ORF">EPA93_45930</name>
</gene>
<evidence type="ECO:0000259" key="2">
    <source>
        <dbReference type="Pfam" id="PF14028"/>
    </source>
</evidence>
<name>A0A4P6K5T5_KTERU</name>
<feature type="domain" description="Thiopeptide-type bacteriocin biosynthesis" evidence="2">
    <location>
        <begin position="818"/>
        <end position="1078"/>
    </location>
</feature>
<dbReference type="AlphaFoldDB" id="A0A4P6K5T5"/>
<evidence type="ECO:0000313" key="4">
    <source>
        <dbReference type="Proteomes" id="UP000290365"/>
    </source>
</evidence>
<proteinExistence type="predicted"/>
<keyword evidence="4" id="KW-1185">Reference proteome</keyword>
<accession>A0A4P6K5T5</accession>
<dbReference type="Pfam" id="PF14028">
    <property type="entry name" value="Lant_dehydr_C"/>
    <property type="match status" value="1"/>
</dbReference>
<organism evidence="3 4">
    <name type="scientific">Ktedonosporobacter rubrisoli</name>
    <dbReference type="NCBI Taxonomy" id="2509675"/>
    <lineage>
        <taxon>Bacteria</taxon>
        <taxon>Bacillati</taxon>
        <taxon>Chloroflexota</taxon>
        <taxon>Ktedonobacteria</taxon>
        <taxon>Ktedonobacterales</taxon>
        <taxon>Ktedonosporobacteraceae</taxon>
        <taxon>Ktedonosporobacter</taxon>
    </lineage>
</organism>
<feature type="domain" description="Lantibiotic dehydratase N-terminal" evidence="1">
    <location>
        <begin position="71"/>
        <end position="737"/>
    </location>
</feature>
<protein>
    <recommendedName>
        <fullName evidence="5">Lantibiotic dehydratase</fullName>
    </recommendedName>
</protein>